<feature type="repeat" description="TPR" evidence="3">
    <location>
        <begin position="228"/>
        <end position="261"/>
    </location>
</feature>
<organism evidence="4 5">
    <name type="scientific">Trichlorobacter thiogenes</name>
    <dbReference type="NCBI Taxonomy" id="115783"/>
    <lineage>
        <taxon>Bacteria</taxon>
        <taxon>Pseudomonadati</taxon>
        <taxon>Thermodesulfobacteriota</taxon>
        <taxon>Desulfuromonadia</taxon>
        <taxon>Geobacterales</taxon>
        <taxon>Geobacteraceae</taxon>
        <taxon>Trichlorobacter</taxon>
    </lineage>
</organism>
<dbReference type="Pfam" id="PF13428">
    <property type="entry name" value="TPR_14"/>
    <property type="match status" value="1"/>
</dbReference>
<dbReference type="RefSeq" id="WP_078790607.1">
    <property type="nucleotide sequence ID" value="NZ_FUWR01000013.1"/>
</dbReference>
<dbReference type="AlphaFoldDB" id="A0A1T4QCZ3"/>
<dbReference type="Gene3D" id="1.25.40.10">
    <property type="entry name" value="Tetratricopeptide repeat domain"/>
    <property type="match status" value="2"/>
</dbReference>
<dbReference type="PANTHER" id="PTHR45586">
    <property type="entry name" value="TPR REPEAT-CONTAINING PROTEIN PA4667"/>
    <property type="match status" value="1"/>
</dbReference>
<dbReference type="Proteomes" id="UP000190102">
    <property type="component" value="Unassembled WGS sequence"/>
</dbReference>
<dbReference type="InterPro" id="IPR011990">
    <property type="entry name" value="TPR-like_helical_dom_sf"/>
</dbReference>
<protein>
    <submittedName>
        <fullName evidence="4">Tetratricopeptide repeat-containing protein</fullName>
    </submittedName>
</protein>
<name>A0A1T4QCZ3_9BACT</name>
<evidence type="ECO:0000256" key="2">
    <source>
        <dbReference type="ARBA" id="ARBA00022803"/>
    </source>
</evidence>
<dbReference type="PANTHER" id="PTHR45586:SF1">
    <property type="entry name" value="LIPOPOLYSACCHARIDE ASSEMBLY PROTEIN B"/>
    <property type="match status" value="1"/>
</dbReference>
<evidence type="ECO:0000313" key="5">
    <source>
        <dbReference type="Proteomes" id="UP000190102"/>
    </source>
</evidence>
<gene>
    <name evidence="4" type="ORF">SAMN02745119_02340</name>
</gene>
<feature type="repeat" description="TPR" evidence="3">
    <location>
        <begin position="93"/>
        <end position="126"/>
    </location>
</feature>
<accession>A0A1T4QCZ3</accession>
<dbReference type="Pfam" id="PF14559">
    <property type="entry name" value="TPR_19"/>
    <property type="match status" value="1"/>
</dbReference>
<sequence length="326" mass="35489">MQSSTESFWSEIKMYEERLKSDPSSYCFAPLAEVYLQAGLLDDALAVSRTGVSKHPGYADGQMALARVCHQKGLVDECRRALETVATAVPGHAEAQRLLARLYKESGNDQAALQALQTLLDFNPDDMSARIELESLQQRLSAVSDDDDLELIELTEADIYEEPEDVGELVERIKPVPRTVEDPWSGINAVAPEVAPSPTALEAVWSVPEQQLAATVETAAEAVVEHDPLTTSTLAELYVSQGFPEKAIEIYRRIVSADPQNQEAVSRLATLEQAEVVAESGHAAAVAAELSSAPLNLPVEGVADQQAAVTVLEGWLENIRRLRVCR</sequence>
<dbReference type="OrthoDB" id="9773829at2"/>
<dbReference type="STRING" id="115783.SAMN02745119_02340"/>
<evidence type="ECO:0000256" key="3">
    <source>
        <dbReference type="PROSITE-ProRule" id="PRU00339"/>
    </source>
</evidence>
<evidence type="ECO:0000256" key="1">
    <source>
        <dbReference type="ARBA" id="ARBA00022737"/>
    </source>
</evidence>
<dbReference type="PROSITE" id="PS50005">
    <property type="entry name" value="TPR"/>
    <property type="match status" value="2"/>
</dbReference>
<keyword evidence="2 3" id="KW-0802">TPR repeat</keyword>
<dbReference type="SMART" id="SM00028">
    <property type="entry name" value="TPR"/>
    <property type="match status" value="3"/>
</dbReference>
<keyword evidence="5" id="KW-1185">Reference proteome</keyword>
<proteinExistence type="predicted"/>
<dbReference type="EMBL" id="FUWR01000013">
    <property type="protein sequence ID" value="SKA01653.1"/>
    <property type="molecule type" value="Genomic_DNA"/>
</dbReference>
<dbReference type="InterPro" id="IPR051012">
    <property type="entry name" value="CellSynth/LPSAsmb/PSIAsmb"/>
</dbReference>
<dbReference type="Pfam" id="PF13432">
    <property type="entry name" value="TPR_16"/>
    <property type="match status" value="1"/>
</dbReference>
<keyword evidence="1" id="KW-0677">Repeat</keyword>
<dbReference type="SUPFAM" id="SSF48452">
    <property type="entry name" value="TPR-like"/>
    <property type="match status" value="1"/>
</dbReference>
<dbReference type="InterPro" id="IPR019734">
    <property type="entry name" value="TPR_rpt"/>
</dbReference>
<reference evidence="5" key="1">
    <citation type="submission" date="2017-02" db="EMBL/GenBank/DDBJ databases">
        <authorList>
            <person name="Varghese N."/>
            <person name="Submissions S."/>
        </authorList>
    </citation>
    <scope>NUCLEOTIDE SEQUENCE [LARGE SCALE GENOMIC DNA]</scope>
    <source>
        <strain evidence="5">ATCC BAA-34</strain>
    </source>
</reference>
<evidence type="ECO:0000313" key="4">
    <source>
        <dbReference type="EMBL" id="SKA01653.1"/>
    </source>
</evidence>